<protein>
    <recommendedName>
        <fullName evidence="3">C2H2-type domain-containing protein</fullName>
    </recommendedName>
</protein>
<dbReference type="Proteomes" id="UP000321331">
    <property type="component" value="Unassembled WGS sequence"/>
</dbReference>
<gene>
    <name evidence="4" type="ORF">FocTR4_00007214</name>
</gene>
<dbReference type="InterPro" id="IPR012334">
    <property type="entry name" value="Pectin_lyas_fold"/>
</dbReference>
<dbReference type="InterPro" id="IPR039279">
    <property type="entry name" value="QRT3-like"/>
</dbReference>
<evidence type="ECO:0000313" key="5">
    <source>
        <dbReference type="Proteomes" id="UP000321331"/>
    </source>
</evidence>
<sequence length="1554" mass="172694">MATTMDHTATIDEILQAFVDKTITLDQPRKRELKNQSDTVDGYANACLDVQIILLDRIGNSPWTSLSESVQNVLSIKIPGSEYLVLKVQFGVEDLKALPIATPARPQAASAYVTPLSQELPQTGQHAESPGTADRGSVKRKAAPLLSEALRSLPDLFKKPRLSGPDDDFFPSDDEVPVDLVDDDDAAAATAKCLTQAVDDQGFIRIGRQPMRPQLWVRSAPEKKANGVIKRAVTHNHNIRDSRFPNSDVGRLQLAATKLTRELGGLMIESKTGWVKLLCDYTGLPMSWAPGPRSPSLESIYPVVKFEGHIEYHAPPNGRLIMAFINWAKRQHLPIALPLVSVWLNAYQEPNFNSQQRQCVWAFNALSNTMIMTRTFQAIDKHENRTKRWNSLRVDQQRAILEMQRTGTRIPGVEHLLEAASEDFLWAPTYRGAAPATRRNFHGSSIYRSLKHIAESKGITTFEFEYYCTVLSPGRIRQRVFYPFHILSRPQAESIGWDWHILFQICRDMLKKMRKECNKHAEKAGHGEAHVDAVRLIYWMGTWVCDQISRLKAKTSDKEEIAFSLMLDRWGLPIVPWISHILRVSLCKKQDHGIAMIFGIEDAPDFDPVQHIDLNRATVTLDTGFTNMAMRNFDAGCWDSLRAILMRVPLQHPFWKVDLSLGDKVWAGEWDRSIQPQAPTPEFQANLLSIEAWVDEQPRDPFSCAYCDQTFNSTGQLVKHSRGCSRGIQDEQEAPNLEQDTADQEYWNSVHKCEECGQSFARSDTLALHQRTHTGEKPYKFFIMKFLLLFLFTLLGSADARYWLEDIEHRGTAPYYPDKLYPVFRNVKDFGAIGDGVADDTTAINAAISEGVRCIPGVCKGSTISPATVYIPAGERTYLISNSLIDLYYTQIIGDPTNRPVIKASASFSKQSFGLIDGNPYLSTGSLAWNSTNVFFRQIRNLVLDTTALPPDFHAVGIHWPSSQATAITNCVFQLSTVPGNQHTGLLIEEGSGGLLNDLYFFGGGNATVLGNQQFTARNLWFSNADVAIWMTWDWGWTFKSTVFKNCRVGIKMDDSSFGVGSITILDSWFENVDVAIATTRNSSQSISSTASLAMENVKFQNVNNVLMGPAGTDLARSAIAPVESAVFLMGHYTNWEGTFDATALYPLPFTRSQNLLDRNIYYERSKPQYEQVPGSSFISAKANGAYGDASHDDTQALNALFQYTAAKGLIAYLDAGYYMVSDTIHIPPNARIVGEALASIIMGTGPNFGDLNKPRPVVQVGRPGDVGHIEWLDTIVSTRGPTAGAVLIQYNLFAPGAPSGMWDVHARVGGFAGTYLQVSDCPAIKGTNTVNPRCLAAYMSFHVTAFAGGLFTENCWFWVADHDLEDQKYQRVSIFAGRGVLVEAQRGRIWLSASGSEHHVLYQYQLANTRDVYIGHAQTEQAYFQPMPVAQYPFPPVTALNDPNFQQDCQNDPDPAGCNIGWGMRILNSSNVAVYGAGLYSFFTNYNDTCASNKSPGYCQARTLSIEGTNAGTRFLGLTVVGTRIMVHRDGMDLAPASDNNSTFADTLALYVS</sequence>
<comment type="caution">
    <text evidence="4">The sequence shown here is derived from an EMBL/GenBank/DDBJ whole genome shotgun (WGS) entry which is preliminary data.</text>
</comment>
<evidence type="ECO:0000259" key="3">
    <source>
        <dbReference type="PROSITE" id="PS50157"/>
    </source>
</evidence>
<keyword evidence="1" id="KW-0862">Zinc</keyword>
<dbReference type="InterPro" id="IPR011050">
    <property type="entry name" value="Pectin_lyase_fold/virulence"/>
</dbReference>
<dbReference type="GO" id="GO:0004650">
    <property type="term" value="F:polygalacturonase activity"/>
    <property type="evidence" value="ECO:0007669"/>
    <property type="project" value="InterPro"/>
</dbReference>
<dbReference type="SUPFAM" id="SSF57667">
    <property type="entry name" value="beta-beta-alpha zinc fingers"/>
    <property type="match status" value="1"/>
</dbReference>
<dbReference type="SUPFAM" id="SSF51126">
    <property type="entry name" value="Pectin lyase-like"/>
    <property type="match status" value="2"/>
</dbReference>
<dbReference type="Gene3D" id="3.30.160.60">
    <property type="entry name" value="Classic Zinc Finger"/>
    <property type="match status" value="1"/>
</dbReference>
<keyword evidence="1" id="KW-0863">Zinc-finger</keyword>
<dbReference type="PROSITE" id="PS50157">
    <property type="entry name" value="ZINC_FINGER_C2H2_2"/>
    <property type="match status" value="2"/>
</dbReference>
<dbReference type="InterPro" id="IPR013087">
    <property type="entry name" value="Znf_C2H2_type"/>
</dbReference>
<dbReference type="PANTHER" id="PTHR33928">
    <property type="entry name" value="POLYGALACTURONASE QRT3"/>
    <property type="match status" value="1"/>
</dbReference>
<dbReference type="Pfam" id="PF00096">
    <property type="entry name" value="zf-C2H2"/>
    <property type="match status" value="1"/>
</dbReference>
<dbReference type="PANTHER" id="PTHR33928:SF2">
    <property type="entry name" value="PECTATE LYASE SUPERFAMILY PROTEIN DOMAIN-CONTAINING PROTEIN-RELATED"/>
    <property type="match status" value="1"/>
</dbReference>
<accession>A0A5C6TM34</accession>
<reference evidence="4 5" key="1">
    <citation type="submission" date="2019-07" db="EMBL/GenBank/DDBJ databases">
        <title>The First High-Quality Draft Genome Sequence of the Causal Agent of the Current Panama Disease Epidemic.</title>
        <authorList>
            <person name="Warmington R.J."/>
            <person name="Kay W."/>
            <person name="Jeffries A."/>
            <person name="Bebber D."/>
            <person name="Moore K."/>
            <person name="Studholme D.J."/>
        </authorList>
    </citation>
    <scope>NUCLEOTIDE SEQUENCE [LARGE SCALE GENOMIC DNA]</scope>
    <source>
        <strain evidence="4 5">TR4</strain>
    </source>
</reference>
<dbReference type="EMBL" id="VMNF01000003">
    <property type="protein sequence ID" value="TXC11906.1"/>
    <property type="molecule type" value="Genomic_DNA"/>
</dbReference>
<dbReference type="SMART" id="SM00355">
    <property type="entry name" value="ZnF_C2H2"/>
    <property type="match status" value="2"/>
</dbReference>
<feature type="region of interest" description="Disordered" evidence="2">
    <location>
        <begin position="118"/>
        <end position="140"/>
    </location>
</feature>
<dbReference type="Gene3D" id="2.160.20.10">
    <property type="entry name" value="Single-stranded right-handed beta-helix, Pectin lyase-like"/>
    <property type="match status" value="2"/>
</dbReference>
<keyword evidence="1" id="KW-0479">Metal-binding</keyword>
<dbReference type="FunFam" id="3.30.160.60:FF:001297">
    <property type="entry name" value="Zinc finger and SCAN domain-containing protein 2"/>
    <property type="match status" value="1"/>
</dbReference>
<dbReference type="PROSITE" id="PS00028">
    <property type="entry name" value="ZINC_FINGER_C2H2_1"/>
    <property type="match status" value="1"/>
</dbReference>
<proteinExistence type="predicted"/>
<organism evidence="4 5">
    <name type="scientific">Fusarium oxysporum f. sp. cubense</name>
    <dbReference type="NCBI Taxonomy" id="61366"/>
    <lineage>
        <taxon>Eukaryota</taxon>
        <taxon>Fungi</taxon>
        <taxon>Dikarya</taxon>
        <taxon>Ascomycota</taxon>
        <taxon>Pezizomycotina</taxon>
        <taxon>Sordariomycetes</taxon>
        <taxon>Hypocreomycetidae</taxon>
        <taxon>Hypocreales</taxon>
        <taxon>Nectriaceae</taxon>
        <taxon>Fusarium</taxon>
        <taxon>Fusarium oxysporum species complex</taxon>
    </lineage>
</organism>
<feature type="domain" description="C2H2-type" evidence="3">
    <location>
        <begin position="751"/>
        <end position="778"/>
    </location>
</feature>
<dbReference type="CDD" id="cd23668">
    <property type="entry name" value="GH55_beta13glucanase-like"/>
    <property type="match status" value="1"/>
</dbReference>
<dbReference type="GO" id="GO:0008270">
    <property type="term" value="F:zinc ion binding"/>
    <property type="evidence" value="ECO:0007669"/>
    <property type="project" value="UniProtKB-KW"/>
</dbReference>
<dbReference type="InterPro" id="IPR024535">
    <property type="entry name" value="RHGA/B-epi-like_pectate_lyase"/>
</dbReference>
<dbReference type="InterPro" id="IPR036236">
    <property type="entry name" value="Znf_C2H2_sf"/>
</dbReference>
<feature type="domain" description="C2H2-type" evidence="3">
    <location>
        <begin position="702"/>
        <end position="735"/>
    </location>
</feature>
<evidence type="ECO:0000256" key="2">
    <source>
        <dbReference type="SAM" id="MobiDB-lite"/>
    </source>
</evidence>
<name>A0A5C6TM34_FUSOC</name>
<evidence type="ECO:0000256" key="1">
    <source>
        <dbReference type="PROSITE-ProRule" id="PRU00042"/>
    </source>
</evidence>
<dbReference type="Pfam" id="PF12708">
    <property type="entry name" value="Pect-lyase_RHGA_epim"/>
    <property type="match status" value="2"/>
</dbReference>
<evidence type="ECO:0000313" key="4">
    <source>
        <dbReference type="EMBL" id="TXC11906.1"/>
    </source>
</evidence>